<dbReference type="InterPro" id="IPR005325">
    <property type="entry name" value="DUF308_memb"/>
</dbReference>
<feature type="transmembrane region" description="Helical" evidence="1">
    <location>
        <begin position="140"/>
        <end position="162"/>
    </location>
</feature>
<feature type="transmembrane region" description="Helical" evidence="1">
    <location>
        <begin position="110"/>
        <end position="133"/>
    </location>
</feature>
<feature type="transmembrane region" description="Helical" evidence="1">
    <location>
        <begin position="168"/>
        <end position="187"/>
    </location>
</feature>
<dbReference type="OrthoDB" id="193343at2"/>
<evidence type="ECO:0000313" key="3">
    <source>
        <dbReference type="Proteomes" id="UP000183208"/>
    </source>
</evidence>
<dbReference type="EMBL" id="FNTI01000001">
    <property type="protein sequence ID" value="SEE19390.1"/>
    <property type="molecule type" value="Genomic_DNA"/>
</dbReference>
<organism evidence="2 3">
    <name type="scientific">Bradyrhizobium lablabi</name>
    <dbReference type="NCBI Taxonomy" id="722472"/>
    <lineage>
        <taxon>Bacteria</taxon>
        <taxon>Pseudomonadati</taxon>
        <taxon>Pseudomonadota</taxon>
        <taxon>Alphaproteobacteria</taxon>
        <taxon>Hyphomicrobiales</taxon>
        <taxon>Nitrobacteraceae</taxon>
        <taxon>Bradyrhizobium</taxon>
    </lineage>
</organism>
<dbReference type="Pfam" id="PF03729">
    <property type="entry name" value="DUF308"/>
    <property type="match status" value="1"/>
</dbReference>
<gene>
    <name evidence="2" type="ORF">SAMN05444171_6599</name>
</gene>
<dbReference type="RefSeq" id="WP_074827840.1">
    <property type="nucleotide sequence ID" value="NZ_FNTI01000001.1"/>
</dbReference>
<keyword evidence="1" id="KW-0812">Transmembrane</keyword>
<dbReference type="PANTHER" id="PTHR34989:SF1">
    <property type="entry name" value="PROTEIN HDED"/>
    <property type="match status" value="1"/>
</dbReference>
<feature type="transmembrane region" description="Helical" evidence="1">
    <location>
        <begin position="51"/>
        <end position="73"/>
    </location>
</feature>
<feature type="transmembrane region" description="Helical" evidence="1">
    <location>
        <begin position="25"/>
        <end position="45"/>
    </location>
</feature>
<keyword evidence="1" id="KW-1133">Transmembrane helix</keyword>
<name>A0A1M7GGM4_9BRAD</name>
<protein>
    <submittedName>
        <fullName evidence="2">Uncharacterized membrane protein HdeD, DUF308 family</fullName>
    </submittedName>
</protein>
<sequence length="209" mass="22758">MPSTTFNPASDVRSNPAARTLIQNWWLFTLRGVLGIIFGCVALIFPGPTILSLVIFFSAYMLVDGVFGIISAVRAIRRKEDRWGLLIFEGLLNIVVGIAAFLWPGLTVVALVWLIAAWAIVSGGLMTAAGFQLNIDHDRWWLVLGGLLSLAYGVLLIITPLIGAIVLTWWLGAYALVFGVALVVFSFKLRSRQQELSNPTAVGTATSNR</sequence>
<dbReference type="GO" id="GO:0005886">
    <property type="term" value="C:plasma membrane"/>
    <property type="evidence" value="ECO:0007669"/>
    <property type="project" value="TreeGrafter"/>
</dbReference>
<dbReference type="AlphaFoldDB" id="A0A1M7GGM4"/>
<evidence type="ECO:0000313" key="2">
    <source>
        <dbReference type="EMBL" id="SEE19390.1"/>
    </source>
</evidence>
<feature type="transmembrane region" description="Helical" evidence="1">
    <location>
        <begin position="85"/>
        <end position="104"/>
    </location>
</feature>
<proteinExistence type="predicted"/>
<dbReference type="PANTHER" id="PTHR34989">
    <property type="entry name" value="PROTEIN HDED"/>
    <property type="match status" value="1"/>
</dbReference>
<keyword evidence="1" id="KW-0472">Membrane</keyword>
<accession>A0A1M7GGM4</accession>
<evidence type="ECO:0000256" key="1">
    <source>
        <dbReference type="SAM" id="Phobius"/>
    </source>
</evidence>
<dbReference type="Proteomes" id="UP000183208">
    <property type="component" value="Unassembled WGS sequence"/>
</dbReference>
<reference evidence="2 3" key="1">
    <citation type="submission" date="2016-10" db="EMBL/GenBank/DDBJ databases">
        <authorList>
            <person name="de Groot N.N."/>
        </authorList>
    </citation>
    <scope>NUCLEOTIDE SEQUENCE [LARGE SCALE GENOMIC DNA]</scope>
    <source>
        <strain evidence="2 3">GAS522</strain>
    </source>
</reference>
<dbReference type="InterPro" id="IPR052712">
    <property type="entry name" value="Acid_resist_chaperone_HdeD"/>
</dbReference>